<evidence type="ECO:0000313" key="6">
    <source>
        <dbReference type="EMBL" id="MBA0685424.1"/>
    </source>
</evidence>
<evidence type="ECO:0000256" key="3">
    <source>
        <dbReference type="ARBA" id="ARBA00022771"/>
    </source>
</evidence>
<comment type="similarity">
    <text evidence="1">Belongs to the FLZ family.</text>
</comment>
<proteinExistence type="inferred from homology"/>
<sequence>MEAGDSRNHFQSNKQNGFFSRFLCYTRNSGSNGSNNSSSNVSSSSRCRSTRFYDTRIRTSIPFLGCLLSLQETSYERDTPFCSEVCRYKQIVIDELNEKLKFPVTVKALRNKDQMESTSNKAKSHGYPFHISTTAAA</sequence>
<feature type="zinc finger region" description="FLZ-type" evidence="4">
    <location>
        <begin position="17"/>
        <end position="98"/>
    </location>
</feature>
<dbReference type="PROSITE" id="PS51795">
    <property type="entry name" value="ZF_FLZ"/>
    <property type="match status" value="1"/>
</dbReference>
<dbReference type="EMBL" id="JABFAA010000007">
    <property type="protein sequence ID" value="MBA0685424.1"/>
    <property type="molecule type" value="Genomic_DNA"/>
</dbReference>
<feature type="domain" description="FLZ-type" evidence="5">
    <location>
        <begin position="17"/>
        <end position="98"/>
    </location>
</feature>
<dbReference type="GO" id="GO:0008270">
    <property type="term" value="F:zinc ion binding"/>
    <property type="evidence" value="ECO:0007669"/>
    <property type="project" value="UniProtKB-KW"/>
</dbReference>
<dbReference type="AlphaFoldDB" id="A0A7J8XEU6"/>
<evidence type="ECO:0000313" key="7">
    <source>
        <dbReference type="Proteomes" id="UP000593577"/>
    </source>
</evidence>
<evidence type="ECO:0000256" key="2">
    <source>
        <dbReference type="ARBA" id="ARBA00022723"/>
    </source>
</evidence>
<reference evidence="6 7" key="1">
    <citation type="journal article" date="2019" name="Genome Biol. Evol.">
        <title>Insights into the evolution of the New World diploid cottons (Gossypium, subgenus Houzingenia) based on genome sequencing.</title>
        <authorList>
            <person name="Grover C.E."/>
            <person name="Arick M.A. 2nd"/>
            <person name="Thrash A."/>
            <person name="Conover J.L."/>
            <person name="Sanders W.S."/>
            <person name="Peterson D.G."/>
            <person name="Frelichowski J.E."/>
            <person name="Scheffler J.A."/>
            <person name="Scheffler B.E."/>
            <person name="Wendel J.F."/>
        </authorList>
    </citation>
    <scope>NUCLEOTIDE SEQUENCE [LARGE SCALE GENOMIC DNA]</scope>
    <source>
        <strain evidence="6">185</strain>
        <tissue evidence="6">Leaf</tissue>
    </source>
</reference>
<dbReference type="InterPro" id="IPR007650">
    <property type="entry name" value="Zf-FLZ_dom"/>
</dbReference>
<accession>A0A7J8XEU6</accession>
<keyword evidence="3" id="KW-0862">Zinc</keyword>
<evidence type="ECO:0000256" key="4">
    <source>
        <dbReference type="PROSITE-ProRule" id="PRU01131"/>
    </source>
</evidence>
<keyword evidence="7" id="KW-1185">Reference proteome</keyword>
<evidence type="ECO:0000259" key="5">
    <source>
        <dbReference type="PROSITE" id="PS51795"/>
    </source>
</evidence>
<name>A0A7J8XEU6_GOSAI</name>
<comment type="caution">
    <text evidence="6">The sequence shown here is derived from an EMBL/GenBank/DDBJ whole genome shotgun (WGS) entry which is preliminary data.</text>
</comment>
<organism evidence="6 7">
    <name type="scientific">Gossypium aridum</name>
    <name type="common">American cotton</name>
    <name type="synonym">Erioxylum aridum</name>
    <dbReference type="NCBI Taxonomy" id="34290"/>
    <lineage>
        <taxon>Eukaryota</taxon>
        <taxon>Viridiplantae</taxon>
        <taxon>Streptophyta</taxon>
        <taxon>Embryophyta</taxon>
        <taxon>Tracheophyta</taxon>
        <taxon>Spermatophyta</taxon>
        <taxon>Magnoliopsida</taxon>
        <taxon>eudicotyledons</taxon>
        <taxon>Gunneridae</taxon>
        <taxon>Pentapetalae</taxon>
        <taxon>rosids</taxon>
        <taxon>malvids</taxon>
        <taxon>Malvales</taxon>
        <taxon>Malvaceae</taxon>
        <taxon>Malvoideae</taxon>
        <taxon>Gossypium</taxon>
    </lineage>
</organism>
<dbReference type="Proteomes" id="UP000593577">
    <property type="component" value="Unassembled WGS sequence"/>
</dbReference>
<keyword evidence="2" id="KW-0479">Metal-binding</keyword>
<keyword evidence="3" id="KW-0863">Zinc-finger</keyword>
<protein>
    <recommendedName>
        <fullName evidence="5">FLZ-type domain-containing protein</fullName>
    </recommendedName>
</protein>
<evidence type="ECO:0000256" key="1">
    <source>
        <dbReference type="ARBA" id="ARBA00009374"/>
    </source>
</evidence>
<gene>
    <name evidence="6" type="ORF">Goari_013084</name>
</gene>